<gene>
    <name evidence="1" type="ORF">EHR08_17215</name>
</gene>
<reference evidence="1" key="1">
    <citation type="journal article" date="2019" name="PLoS Negl. Trop. Dis.">
        <title>Revisiting the worldwide diversity of Leptospira species in the environment.</title>
        <authorList>
            <person name="Vincent A.T."/>
            <person name="Schiettekatte O."/>
            <person name="Bourhy P."/>
            <person name="Veyrier F.J."/>
            <person name="Picardeau M."/>
        </authorList>
    </citation>
    <scope>NUCLEOTIDE SEQUENCE [LARGE SCALE GENOMIC DNA]</scope>
    <source>
        <strain evidence="1">201601109</strain>
    </source>
</reference>
<comment type="caution">
    <text evidence="1">The sequence shown here is derived from an EMBL/GenBank/DDBJ whole genome shotgun (WGS) entry which is preliminary data.</text>
</comment>
<name>A0A6H3NR08_9LEPT</name>
<proteinExistence type="predicted"/>
<organism evidence="1 2">
    <name type="scientific">Leptospira bandrabouensis</name>
    <dbReference type="NCBI Taxonomy" id="2484903"/>
    <lineage>
        <taxon>Bacteria</taxon>
        <taxon>Pseudomonadati</taxon>
        <taxon>Spirochaetota</taxon>
        <taxon>Spirochaetia</taxon>
        <taxon>Leptospirales</taxon>
        <taxon>Leptospiraceae</taxon>
        <taxon>Leptospira</taxon>
    </lineage>
</organism>
<dbReference type="InterPro" id="IPR026349">
    <property type="entry name" value="CHP04255"/>
</dbReference>
<dbReference type="NCBIfam" id="TIGR04255">
    <property type="entry name" value="sporadTIGR04255"/>
    <property type="match status" value="1"/>
</dbReference>
<keyword evidence="2" id="KW-1185">Reference proteome</keyword>
<dbReference type="EMBL" id="RQHU01000023">
    <property type="protein sequence ID" value="TGN11584.1"/>
    <property type="molecule type" value="Genomic_DNA"/>
</dbReference>
<dbReference type="Proteomes" id="UP000297649">
    <property type="component" value="Unassembled WGS sequence"/>
</dbReference>
<dbReference type="AlphaFoldDB" id="A0A6H3NR08"/>
<accession>A0A6H3NR08</accession>
<evidence type="ECO:0000313" key="2">
    <source>
        <dbReference type="Proteomes" id="UP000297649"/>
    </source>
</evidence>
<sequence>MKIPSKITPDCILESISELRFTSKIPEEAVFGSIYGHFKDRFTNFENLQTLQIPEQIRKSDSNLLYAPLYKLNFDDIFIQIGPRSLSFHSTEKYIGWTAFSSRIHELISEILKLDIIENVQRVGIRYINYFETKTILKESNLSVNFNNFDLQPFAHNIILNYTKQDIGLTLRIYENATVSINKNASLENKLGSVIDIDSFINNPNLIKNDTEKLMGLLTRTHEAEKELFFSLLSDDLIKKHNPEYQD</sequence>
<dbReference type="RefSeq" id="WP_135743426.1">
    <property type="nucleotide sequence ID" value="NZ_RQHT01000004.1"/>
</dbReference>
<evidence type="ECO:0000313" key="1">
    <source>
        <dbReference type="EMBL" id="TGN11584.1"/>
    </source>
</evidence>
<dbReference type="OrthoDB" id="1123441at2"/>
<protein>
    <submittedName>
        <fullName evidence="1">TIGR04255 family protein</fullName>
    </submittedName>
</protein>